<dbReference type="Proteomes" id="UP000727857">
    <property type="component" value="Unassembled WGS sequence"/>
</dbReference>
<reference evidence="3" key="2">
    <citation type="journal article" date="2021" name="PeerJ">
        <title>Extensive microbial diversity within the chicken gut microbiome revealed by metagenomics and culture.</title>
        <authorList>
            <person name="Gilroy R."/>
            <person name="Ravi A."/>
            <person name="Getino M."/>
            <person name="Pursley I."/>
            <person name="Horton D.L."/>
            <person name="Alikhan N.F."/>
            <person name="Baker D."/>
            <person name="Gharbi K."/>
            <person name="Hall N."/>
            <person name="Watson M."/>
            <person name="Adriaenssens E.M."/>
            <person name="Foster-Nyarko E."/>
            <person name="Jarju S."/>
            <person name="Secka A."/>
            <person name="Antonio M."/>
            <person name="Oren A."/>
            <person name="Chaudhuri R.R."/>
            <person name="La Ragione R."/>
            <person name="Hildebrand F."/>
            <person name="Pallen M.J."/>
        </authorList>
    </citation>
    <scope>NUCLEOTIDE SEQUENCE</scope>
    <source>
        <strain evidence="3">517</strain>
    </source>
</reference>
<evidence type="ECO:0000256" key="1">
    <source>
        <dbReference type="SAM" id="MobiDB-lite"/>
    </source>
</evidence>
<comment type="caution">
    <text evidence="3">The sequence shown here is derived from an EMBL/GenBank/DDBJ whole genome shotgun (WGS) entry which is preliminary data.</text>
</comment>
<feature type="region of interest" description="Disordered" evidence="1">
    <location>
        <begin position="169"/>
        <end position="189"/>
    </location>
</feature>
<keyword evidence="2" id="KW-0472">Membrane</keyword>
<dbReference type="PANTHER" id="PTHR35867:SF1">
    <property type="entry name" value="PROTEIN RSEC"/>
    <property type="match status" value="1"/>
</dbReference>
<accession>A0A940DGV8</accession>
<keyword evidence="2" id="KW-1133">Transmembrane helix</keyword>
<dbReference type="AlphaFoldDB" id="A0A940DGV8"/>
<organism evidence="3 4">
    <name type="scientific">Candidatus Stercoripulliclostridium pullicola</name>
    <dbReference type="NCBI Taxonomy" id="2840953"/>
    <lineage>
        <taxon>Bacteria</taxon>
        <taxon>Bacillati</taxon>
        <taxon>Bacillota</taxon>
        <taxon>Clostridia</taxon>
        <taxon>Eubacteriales</taxon>
        <taxon>Candidatus Stercoripulliclostridium</taxon>
    </lineage>
</organism>
<dbReference type="EMBL" id="JADINF010000140">
    <property type="protein sequence ID" value="MBO8424471.1"/>
    <property type="molecule type" value="Genomic_DNA"/>
</dbReference>
<reference evidence="3" key="1">
    <citation type="submission" date="2020-10" db="EMBL/GenBank/DDBJ databases">
        <authorList>
            <person name="Gilroy R."/>
        </authorList>
    </citation>
    <scope>NUCLEOTIDE SEQUENCE</scope>
    <source>
        <strain evidence="3">517</strain>
    </source>
</reference>
<dbReference type="PANTHER" id="PTHR35867">
    <property type="entry name" value="PROTEIN RSEC"/>
    <property type="match status" value="1"/>
</dbReference>
<proteinExistence type="predicted"/>
<evidence type="ECO:0000313" key="4">
    <source>
        <dbReference type="Proteomes" id="UP000727857"/>
    </source>
</evidence>
<feature type="compositionally biased region" description="Basic and acidic residues" evidence="1">
    <location>
        <begin position="177"/>
        <end position="189"/>
    </location>
</feature>
<dbReference type="InterPro" id="IPR007359">
    <property type="entry name" value="SigmaE_reg_RseC_MucC"/>
</dbReference>
<name>A0A940DGV8_9FIRM</name>
<evidence type="ECO:0000256" key="2">
    <source>
        <dbReference type="SAM" id="Phobius"/>
    </source>
</evidence>
<keyword evidence="2" id="KW-0812">Transmembrane</keyword>
<protein>
    <submittedName>
        <fullName evidence="3">SoxR reducing system RseC family protein</fullName>
    </submittedName>
</protein>
<dbReference type="Pfam" id="PF04246">
    <property type="entry name" value="RseC_MucC"/>
    <property type="match status" value="1"/>
</dbReference>
<feature type="transmembrane region" description="Helical" evidence="2">
    <location>
        <begin position="64"/>
        <end position="84"/>
    </location>
</feature>
<sequence>MRETGVVSKVKGKFATVRFDRKTACEHCNMCLKPREANYVELRLPNTLNAAVGDKVTVAMGNRAVLAAATLVYVLPLIPMAIILACTYKLNAYVSLGASAAGLIAGFVAVALIDRFVIRKRKGYMPVMEAILPKEEEACAFSESAAYSEGTENPVTADTIVEDTESGDTVTLCGENAPDKGVSDAENEK</sequence>
<evidence type="ECO:0000313" key="3">
    <source>
        <dbReference type="EMBL" id="MBO8424471.1"/>
    </source>
</evidence>
<gene>
    <name evidence="3" type="ORF">IAB16_05585</name>
</gene>
<feature type="transmembrane region" description="Helical" evidence="2">
    <location>
        <begin position="90"/>
        <end position="113"/>
    </location>
</feature>